<sequence>MKKIKLILSSIFLLVVAVIFTLGIFILINEIQEMLFVPDDSLMWTFNYPASLGIFIYEVYLILGMVYVFCKKFRSIYKEFRPRNVFMNKNRRSKFRIFIAINVMLFYMIISSVTVITENRIIDYSFLHPQGQVFNYDNIIKINTGVYGRNSLIPMKYSKGEFFYILELKNGQKVHLNRVCGTKDDEHDFLVIRRIDDKLVNRRTLKVSSMGNFERTTDYLDKIYTDKIQDILKNTN</sequence>
<reference evidence="3" key="1">
    <citation type="submission" date="2016-10" db="EMBL/GenBank/DDBJ databases">
        <authorList>
            <person name="Varghese N."/>
            <person name="Submissions S."/>
        </authorList>
    </citation>
    <scope>NUCLEOTIDE SEQUENCE [LARGE SCALE GENOMIC DNA]</scope>
    <source>
        <strain evidence="3">DSM 16108</strain>
    </source>
</reference>
<keyword evidence="3" id="KW-1185">Reference proteome</keyword>
<proteinExistence type="predicted"/>
<keyword evidence="1" id="KW-1133">Transmembrane helix</keyword>
<feature type="transmembrane region" description="Helical" evidence="1">
    <location>
        <begin position="48"/>
        <end position="70"/>
    </location>
</feature>
<evidence type="ECO:0000313" key="3">
    <source>
        <dbReference type="Proteomes" id="UP000199589"/>
    </source>
</evidence>
<feature type="transmembrane region" description="Helical" evidence="1">
    <location>
        <begin position="7"/>
        <end position="28"/>
    </location>
</feature>
<gene>
    <name evidence="2" type="ORF">SAMN04488569_101528</name>
</gene>
<dbReference type="Proteomes" id="UP000199589">
    <property type="component" value="Unassembled WGS sequence"/>
</dbReference>
<keyword evidence="1" id="KW-0472">Membrane</keyword>
<keyword evidence="1" id="KW-0812">Transmembrane</keyword>
<name>A0A1I3XL81_9LACT</name>
<dbReference type="AlphaFoldDB" id="A0A1I3XL81"/>
<protein>
    <submittedName>
        <fullName evidence="2">Uncharacterized protein</fullName>
    </submittedName>
</protein>
<evidence type="ECO:0000313" key="2">
    <source>
        <dbReference type="EMBL" id="SFK20255.1"/>
    </source>
</evidence>
<evidence type="ECO:0000256" key="1">
    <source>
        <dbReference type="SAM" id="Phobius"/>
    </source>
</evidence>
<accession>A0A1I3XL81</accession>
<feature type="transmembrane region" description="Helical" evidence="1">
    <location>
        <begin position="97"/>
        <end position="116"/>
    </location>
</feature>
<dbReference type="RefSeq" id="WP_091896979.1">
    <property type="nucleotide sequence ID" value="NZ_FOSJ01000015.1"/>
</dbReference>
<dbReference type="EMBL" id="FOSJ01000015">
    <property type="protein sequence ID" value="SFK20255.1"/>
    <property type="molecule type" value="Genomic_DNA"/>
</dbReference>
<organism evidence="2 3">
    <name type="scientific">Marinilactibacillus piezotolerans</name>
    <dbReference type="NCBI Taxonomy" id="258723"/>
    <lineage>
        <taxon>Bacteria</taxon>
        <taxon>Bacillati</taxon>
        <taxon>Bacillota</taxon>
        <taxon>Bacilli</taxon>
        <taxon>Lactobacillales</taxon>
        <taxon>Carnobacteriaceae</taxon>
        <taxon>Marinilactibacillus</taxon>
    </lineage>
</organism>
<dbReference type="OrthoDB" id="9791488at2"/>